<organism evidence="8 9">
    <name type="scientific">Sinosporangium siamense</name>
    <dbReference type="NCBI Taxonomy" id="1367973"/>
    <lineage>
        <taxon>Bacteria</taxon>
        <taxon>Bacillati</taxon>
        <taxon>Actinomycetota</taxon>
        <taxon>Actinomycetes</taxon>
        <taxon>Streptosporangiales</taxon>
        <taxon>Streptosporangiaceae</taxon>
        <taxon>Sinosporangium</taxon>
    </lineage>
</organism>
<keyword evidence="9" id="KW-1185">Reference proteome</keyword>
<evidence type="ECO:0000259" key="7">
    <source>
        <dbReference type="PROSITE" id="PS51012"/>
    </source>
</evidence>
<feature type="transmembrane region" description="Helical" evidence="6">
    <location>
        <begin position="220"/>
        <end position="241"/>
    </location>
</feature>
<protein>
    <recommendedName>
        <fullName evidence="6">Transport permease protein</fullName>
    </recommendedName>
</protein>
<dbReference type="InterPro" id="IPR013525">
    <property type="entry name" value="ABC2_TM"/>
</dbReference>
<comment type="subcellular location">
    <subcellularLocation>
        <location evidence="6">Cell membrane</location>
        <topology evidence="6">Multi-pass membrane protein</topology>
    </subcellularLocation>
    <subcellularLocation>
        <location evidence="1">Membrane</location>
        <topology evidence="1">Multi-pass membrane protein</topology>
    </subcellularLocation>
</comment>
<keyword evidence="5" id="KW-0046">Antibiotic resistance</keyword>
<dbReference type="InterPro" id="IPR047817">
    <property type="entry name" value="ABC2_TM_bact-type"/>
</dbReference>
<feature type="transmembrane region" description="Helical" evidence="6">
    <location>
        <begin position="99"/>
        <end position="125"/>
    </location>
</feature>
<evidence type="ECO:0000256" key="1">
    <source>
        <dbReference type="ARBA" id="ARBA00004141"/>
    </source>
</evidence>
<accession>A0A919RPY0</accession>
<keyword evidence="3 6" id="KW-1133">Transmembrane helix</keyword>
<dbReference type="InterPro" id="IPR000412">
    <property type="entry name" value="ABC_2_transport"/>
</dbReference>
<keyword evidence="2 6" id="KW-0812">Transmembrane</keyword>
<dbReference type="PANTHER" id="PTHR43027:SF2">
    <property type="entry name" value="TRANSPORT PERMEASE PROTEIN"/>
    <property type="match status" value="1"/>
</dbReference>
<feature type="transmembrane region" description="Helical" evidence="6">
    <location>
        <begin position="17"/>
        <end position="39"/>
    </location>
</feature>
<evidence type="ECO:0000256" key="4">
    <source>
        <dbReference type="ARBA" id="ARBA00023136"/>
    </source>
</evidence>
<keyword evidence="4 6" id="KW-0472">Membrane</keyword>
<keyword evidence="6" id="KW-1003">Cell membrane</keyword>
<dbReference type="GO" id="GO:0043190">
    <property type="term" value="C:ATP-binding cassette (ABC) transporter complex"/>
    <property type="evidence" value="ECO:0007669"/>
    <property type="project" value="InterPro"/>
</dbReference>
<evidence type="ECO:0000313" key="8">
    <source>
        <dbReference type="EMBL" id="GII97122.1"/>
    </source>
</evidence>
<dbReference type="EMBL" id="BOOW01000055">
    <property type="protein sequence ID" value="GII97122.1"/>
    <property type="molecule type" value="Genomic_DNA"/>
</dbReference>
<gene>
    <name evidence="8" type="ORF">Ssi02_73530</name>
</gene>
<name>A0A919RPY0_9ACTN</name>
<evidence type="ECO:0000313" key="9">
    <source>
        <dbReference type="Proteomes" id="UP000606172"/>
    </source>
</evidence>
<dbReference type="Proteomes" id="UP000606172">
    <property type="component" value="Unassembled WGS sequence"/>
</dbReference>
<feature type="domain" description="ABC transmembrane type-2" evidence="7">
    <location>
        <begin position="17"/>
        <end position="244"/>
    </location>
</feature>
<evidence type="ECO:0000256" key="3">
    <source>
        <dbReference type="ARBA" id="ARBA00022989"/>
    </source>
</evidence>
<dbReference type="PRINTS" id="PR00164">
    <property type="entry name" value="ABC2TRNSPORT"/>
</dbReference>
<reference evidence="8" key="1">
    <citation type="submission" date="2021-01" db="EMBL/GenBank/DDBJ databases">
        <title>Whole genome shotgun sequence of Sinosporangium siamense NBRC 109515.</title>
        <authorList>
            <person name="Komaki H."/>
            <person name="Tamura T."/>
        </authorList>
    </citation>
    <scope>NUCLEOTIDE SEQUENCE</scope>
    <source>
        <strain evidence="8">NBRC 109515</strain>
    </source>
</reference>
<evidence type="ECO:0000256" key="2">
    <source>
        <dbReference type="ARBA" id="ARBA00022692"/>
    </source>
</evidence>
<dbReference type="GO" id="GO:0140359">
    <property type="term" value="F:ABC-type transporter activity"/>
    <property type="evidence" value="ECO:0007669"/>
    <property type="project" value="InterPro"/>
</dbReference>
<dbReference type="PIRSF" id="PIRSF006648">
    <property type="entry name" value="DrrB"/>
    <property type="match status" value="1"/>
</dbReference>
<comment type="similarity">
    <text evidence="6">Belongs to the ABC-2 integral membrane protein family.</text>
</comment>
<dbReference type="PROSITE" id="PS51012">
    <property type="entry name" value="ABC_TM2"/>
    <property type="match status" value="1"/>
</dbReference>
<dbReference type="InterPro" id="IPR052902">
    <property type="entry name" value="ABC-2_transporter"/>
</dbReference>
<dbReference type="PANTHER" id="PTHR43027">
    <property type="entry name" value="DOXORUBICIN RESISTANCE ABC TRANSPORTER PERMEASE PROTEIN DRRC-RELATED"/>
    <property type="match status" value="1"/>
</dbReference>
<proteinExistence type="inferred from homology"/>
<feature type="transmembrane region" description="Helical" evidence="6">
    <location>
        <begin position="59"/>
        <end position="78"/>
    </location>
</feature>
<keyword evidence="6" id="KW-0813">Transport</keyword>
<evidence type="ECO:0000256" key="5">
    <source>
        <dbReference type="ARBA" id="ARBA00023251"/>
    </source>
</evidence>
<feature type="transmembrane region" description="Helical" evidence="6">
    <location>
        <begin position="137"/>
        <end position="158"/>
    </location>
</feature>
<feature type="transmembrane region" description="Helical" evidence="6">
    <location>
        <begin position="165"/>
        <end position="184"/>
    </location>
</feature>
<dbReference type="RefSeq" id="WP_204032528.1">
    <property type="nucleotide sequence ID" value="NZ_BOOW01000055.1"/>
</dbReference>
<dbReference type="GO" id="GO:0046677">
    <property type="term" value="P:response to antibiotic"/>
    <property type="evidence" value="ECO:0007669"/>
    <property type="project" value="UniProtKB-KW"/>
</dbReference>
<comment type="caution">
    <text evidence="8">The sequence shown here is derived from an EMBL/GenBank/DDBJ whole genome shotgun (WGS) entry which is preliminary data.</text>
</comment>
<dbReference type="Pfam" id="PF12698">
    <property type="entry name" value="ABC2_membrane_3"/>
    <property type="match status" value="1"/>
</dbReference>
<sequence length="244" mass="25999">MTKTLVTEARLYLREPLALFFPIFLPLMLLIGLGIIPGINEPDPNRGGIRAMDGYLPSMMVFLAVVTMAVTILPGALVTYREQGVLRRMSTTPASPARLLYAILMINVAICVAATVILIVVGGLVHDASPPRHLPGFLLVFALGTGAMLSIGLVLAAVINSSKVAQAFGGVAMFPMLFVAGMWLPRENMPGALQVIGDVFVVGPFAEALHTTWLGQAPQIHNVAIMAAAVVICGVLATKLFRWE</sequence>
<evidence type="ECO:0000256" key="6">
    <source>
        <dbReference type="RuleBase" id="RU361157"/>
    </source>
</evidence>
<dbReference type="AlphaFoldDB" id="A0A919RPY0"/>